<dbReference type="EMBL" id="BGPR01000359">
    <property type="protein sequence ID" value="GBM15392.1"/>
    <property type="molecule type" value="Genomic_DNA"/>
</dbReference>
<keyword evidence="3" id="KW-1185">Reference proteome</keyword>
<dbReference type="AlphaFoldDB" id="A0A4Y2DF10"/>
<feature type="region of interest" description="Disordered" evidence="1">
    <location>
        <begin position="58"/>
        <end position="82"/>
    </location>
</feature>
<name>A0A4Y2DF10_ARAVE</name>
<dbReference type="Proteomes" id="UP000499080">
    <property type="component" value="Unassembled WGS sequence"/>
</dbReference>
<protein>
    <submittedName>
        <fullName evidence="2">Uncharacterized protein</fullName>
    </submittedName>
</protein>
<reference evidence="2 3" key="1">
    <citation type="journal article" date="2019" name="Sci. Rep.">
        <title>Orb-weaving spider Araneus ventricosus genome elucidates the spidroin gene catalogue.</title>
        <authorList>
            <person name="Kono N."/>
            <person name="Nakamura H."/>
            <person name="Ohtoshi R."/>
            <person name="Moran D.A.P."/>
            <person name="Shinohara A."/>
            <person name="Yoshida Y."/>
            <person name="Fujiwara M."/>
            <person name="Mori M."/>
            <person name="Tomita M."/>
            <person name="Arakawa K."/>
        </authorList>
    </citation>
    <scope>NUCLEOTIDE SEQUENCE [LARGE SCALE GENOMIC DNA]</scope>
</reference>
<gene>
    <name evidence="2" type="ORF">AVEN_199649_1</name>
</gene>
<sequence length="111" mass="12650">MNYPKMKLKCGHAQDLFQCDHFSRGPHIQSCTQHSPWSKVTCHKECSAQPVIYFPLRSSTSGLHQDRPGTSNNPTGKSRMRLDSGRMGMENVLYTKLANELIVTFWNFSFA</sequence>
<evidence type="ECO:0000313" key="2">
    <source>
        <dbReference type="EMBL" id="GBM15392.1"/>
    </source>
</evidence>
<evidence type="ECO:0000256" key="1">
    <source>
        <dbReference type="SAM" id="MobiDB-lite"/>
    </source>
</evidence>
<accession>A0A4Y2DF10</accession>
<comment type="caution">
    <text evidence="2">The sequence shown here is derived from an EMBL/GenBank/DDBJ whole genome shotgun (WGS) entry which is preliminary data.</text>
</comment>
<organism evidence="2 3">
    <name type="scientific">Araneus ventricosus</name>
    <name type="common">Orbweaver spider</name>
    <name type="synonym">Epeira ventricosa</name>
    <dbReference type="NCBI Taxonomy" id="182803"/>
    <lineage>
        <taxon>Eukaryota</taxon>
        <taxon>Metazoa</taxon>
        <taxon>Ecdysozoa</taxon>
        <taxon>Arthropoda</taxon>
        <taxon>Chelicerata</taxon>
        <taxon>Arachnida</taxon>
        <taxon>Araneae</taxon>
        <taxon>Araneomorphae</taxon>
        <taxon>Entelegynae</taxon>
        <taxon>Araneoidea</taxon>
        <taxon>Araneidae</taxon>
        <taxon>Araneus</taxon>
    </lineage>
</organism>
<evidence type="ECO:0000313" key="3">
    <source>
        <dbReference type="Proteomes" id="UP000499080"/>
    </source>
</evidence>
<feature type="compositionally biased region" description="Polar residues" evidence="1">
    <location>
        <begin position="58"/>
        <end position="76"/>
    </location>
</feature>
<proteinExistence type="predicted"/>